<protein>
    <recommendedName>
        <fullName evidence="6">MYND-type domain-containing protein</fullName>
    </recommendedName>
</protein>
<feature type="region of interest" description="Disordered" evidence="5">
    <location>
        <begin position="556"/>
        <end position="576"/>
    </location>
</feature>
<dbReference type="AlphaFoldDB" id="A0AAD7GAG7"/>
<reference evidence="7" key="1">
    <citation type="submission" date="2023-03" db="EMBL/GenBank/DDBJ databases">
        <title>Massive genome expansion in bonnet fungi (Mycena s.s.) driven by repeated elements and novel gene families across ecological guilds.</title>
        <authorList>
            <consortium name="Lawrence Berkeley National Laboratory"/>
            <person name="Harder C.B."/>
            <person name="Miyauchi S."/>
            <person name="Viragh M."/>
            <person name="Kuo A."/>
            <person name="Thoen E."/>
            <person name="Andreopoulos B."/>
            <person name="Lu D."/>
            <person name="Skrede I."/>
            <person name="Drula E."/>
            <person name="Henrissat B."/>
            <person name="Morin E."/>
            <person name="Kohler A."/>
            <person name="Barry K."/>
            <person name="LaButti K."/>
            <person name="Morin E."/>
            <person name="Salamov A."/>
            <person name="Lipzen A."/>
            <person name="Mereny Z."/>
            <person name="Hegedus B."/>
            <person name="Baldrian P."/>
            <person name="Stursova M."/>
            <person name="Weitz H."/>
            <person name="Taylor A."/>
            <person name="Grigoriev I.V."/>
            <person name="Nagy L.G."/>
            <person name="Martin F."/>
            <person name="Kauserud H."/>
        </authorList>
    </citation>
    <scope>NUCLEOTIDE SEQUENCE</scope>
    <source>
        <strain evidence="7">CBHHK067</strain>
    </source>
</reference>
<keyword evidence="2 4" id="KW-0863">Zinc-finger</keyword>
<evidence type="ECO:0000256" key="2">
    <source>
        <dbReference type="ARBA" id="ARBA00022771"/>
    </source>
</evidence>
<keyword evidence="1" id="KW-0479">Metal-binding</keyword>
<dbReference type="Gene3D" id="6.10.140.2220">
    <property type="match status" value="1"/>
</dbReference>
<evidence type="ECO:0000256" key="1">
    <source>
        <dbReference type="ARBA" id="ARBA00022723"/>
    </source>
</evidence>
<name>A0AAD7GAG7_MYCRO</name>
<gene>
    <name evidence="7" type="ORF">B0H17DRAFT_1205068</name>
</gene>
<dbReference type="Proteomes" id="UP001221757">
    <property type="component" value="Unassembled WGS sequence"/>
</dbReference>
<dbReference type="InterPro" id="IPR002893">
    <property type="entry name" value="Znf_MYND"/>
</dbReference>
<sequence>MSHRSPTKNLYNYTKSHCAFLKFQAISPEAAADFVASAIGNAGPDVVFPHCAQCIFGALHVVYPKDTVDAAREFTEALEGAAVPDGDIAELKPAVRMQRLQKKQFHPLWTALTRFLTVVRSDTQEITFLFGFARCYMLLRPARRHPHIARYHDIAAAVYPQIKMVDGRWVMVCIYKMLSTLNDCLAKANSVKVALNLQNSRWPTSTKDIIPYGGKITTQMFISWARYRDDLAFTAFGILGHMVKICGSLIIGDITTNPDVGEAFISTGLRMCGHATEALCLPPGRGHDTDYEDDLAVAAEFRHRATFAAVFLEAATTLAPEIFTSLIAGREAKMVQLLSLILEISHAYTISLAVDLEAQFEPFDWSVFAGWARQILADHPELQPMIGELHRDIVLSQRAIEDPLDTVHRVLAAAKSRTRCHGPGCPQSLASTGQEFKRCAACRVVAYCGKACQTRAWKSGPHAHKLICAQIKALVAKGGVLDDRVAFVRNCRAAGVSVEEALEVAKWEFNTGMAASASEGPANADSAGDFNKLFWLLNPSRHPGYAQRMERMHNYWGTREPSNGKAPESRTDHLLD</sequence>
<comment type="caution">
    <text evidence="7">The sequence shown here is derived from an EMBL/GenBank/DDBJ whole genome shotgun (WGS) entry which is preliminary data.</text>
</comment>
<feature type="domain" description="MYND-type" evidence="6">
    <location>
        <begin position="420"/>
        <end position="468"/>
    </location>
</feature>
<dbReference type="EMBL" id="JARKIE010000107">
    <property type="protein sequence ID" value="KAJ7683561.1"/>
    <property type="molecule type" value="Genomic_DNA"/>
</dbReference>
<evidence type="ECO:0000313" key="8">
    <source>
        <dbReference type="Proteomes" id="UP001221757"/>
    </source>
</evidence>
<evidence type="ECO:0000259" key="6">
    <source>
        <dbReference type="PROSITE" id="PS50865"/>
    </source>
</evidence>
<dbReference type="PROSITE" id="PS50865">
    <property type="entry name" value="ZF_MYND_2"/>
    <property type="match status" value="1"/>
</dbReference>
<evidence type="ECO:0000256" key="5">
    <source>
        <dbReference type="SAM" id="MobiDB-lite"/>
    </source>
</evidence>
<proteinExistence type="predicted"/>
<evidence type="ECO:0000256" key="3">
    <source>
        <dbReference type="ARBA" id="ARBA00022833"/>
    </source>
</evidence>
<dbReference type="GO" id="GO:0008270">
    <property type="term" value="F:zinc ion binding"/>
    <property type="evidence" value="ECO:0007669"/>
    <property type="project" value="UniProtKB-KW"/>
</dbReference>
<organism evidence="7 8">
    <name type="scientific">Mycena rosella</name>
    <name type="common">Pink bonnet</name>
    <name type="synonym">Agaricus rosellus</name>
    <dbReference type="NCBI Taxonomy" id="1033263"/>
    <lineage>
        <taxon>Eukaryota</taxon>
        <taxon>Fungi</taxon>
        <taxon>Dikarya</taxon>
        <taxon>Basidiomycota</taxon>
        <taxon>Agaricomycotina</taxon>
        <taxon>Agaricomycetes</taxon>
        <taxon>Agaricomycetidae</taxon>
        <taxon>Agaricales</taxon>
        <taxon>Marasmiineae</taxon>
        <taxon>Mycenaceae</taxon>
        <taxon>Mycena</taxon>
    </lineage>
</organism>
<keyword evidence="8" id="KW-1185">Reference proteome</keyword>
<accession>A0AAD7GAG7</accession>
<dbReference type="Pfam" id="PF01753">
    <property type="entry name" value="zf-MYND"/>
    <property type="match status" value="1"/>
</dbReference>
<evidence type="ECO:0000313" key="7">
    <source>
        <dbReference type="EMBL" id="KAJ7683561.1"/>
    </source>
</evidence>
<feature type="compositionally biased region" description="Basic and acidic residues" evidence="5">
    <location>
        <begin position="567"/>
        <end position="576"/>
    </location>
</feature>
<dbReference type="SUPFAM" id="SSF144232">
    <property type="entry name" value="HIT/MYND zinc finger-like"/>
    <property type="match status" value="1"/>
</dbReference>
<keyword evidence="3" id="KW-0862">Zinc</keyword>
<evidence type="ECO:0000256" key="4">
    <source>
        <dbReference type="PROSITE-ProRule" id="PRU00134"/>
    </source>
</evidence>